<evidence type="ECO:0000259" key="8">
    <source>
        <dbReference type="Pfam" id="PF08646"/>
    </source>
</evidence>
<evidence type="ECO:0000313" key="10">
    <source>
        <dbReference type="Proteomes" id="UP000029121"/>
    </source>
</evidence>
<dbReference type="eggNOG" id="KOG0851">
    <property type="taxonomic scope" value="Eukaryota"/>
</dbReference>
<name>R0HTB9_9BRAS</name>
<keyword evidence="4" id="KW-0862">Zinc</keyword>
<protein>
    <recommendedName>
        <fullName evidence="11">DUF223 domain-containing protein</fullName>
    </recommendedName>
</protein>
<organism evidence="9 10">
    <name type="scientific">Capsella rubella</name>
    <dbReference type="NCBI Taxonomy" id="81985"/>
    <lineage>
        <taxon>Eukaryota</taxon>
        <taxon>Viridiplantae</taxon>
        <taxon>Streptophyta</taxon>
        <taxon>Embryophyta</taxon>
        <taxon>Tracheophyta</taxon>
        <taxon>Spermatophyta</taxon>
        <taxon>Magnoliopsida</taxon>
        <taxon>eudicotyledons</taxon>
        <taxon>Gunneridae</taxon>
        <taxon>Pentapetalae</taxon>
        <taxon>rosids</taxon>
        <taxon>malvids</taxon>
        <taxon>Brassicales</taxon>
        <taxon>Brassicaceae</taxon>
        <taxon>Camelineae</taxon>
        <taxon>Capsella</taxon>
    </lineage>
</organism>
<reference evidence="10" key="1">
    <citation type="journal article" date="2013" name="Nat. Genet.">
        <title>The Capsella rubella genome and the genomic consequences of rapid mating system evolution.</title>
        <authorList>
            <person name="Slotte T."/>
            <person name="Hazzouri K.M."/>
            <person name="Agren J.A."/>
            <person name="Koenig D."/>
            <person name="Maumus F."/>
            <person name="Guo Y.L."/>
            <person name="Steige K."/>
            <person name="Platts A.E."/>
            <person name="Escobar J.S."/>
            <person name="Newman L.K."/>
            <person name="Wang W."/>
            <person name="Mandakova T."/>
            <person name="Vello E."/>
            <person name="Smith L.M."/>
            <person name="Henz S.R."/>
            <person name="Steffen J."/>
            <person name="Takuno S."/>
            <person name="Brandvain Y."/>
            <person name="Coop G."/>
            <person name="Andolfatto P."/>
            <person name="Hu T.T."/>
            <person name="Blanchette M."/>
            <person name="Clark R.M."/>
            <person name="Quesneville H."/>
            <person name="Nordborg M."/>
            <person name="Gaut B.S."/>
            <person name="Lysak M.A."/>
            <person name="Jenkins J."/>
            <person name="Grimwood J."/>
            <person name="Chapman J."/>
            <person name="Prochnik S."/>
            <person name="Shu S."/>
            <person name="Rokhsar D."/>
            <person name="Schmutz J."/>
            <person name="Weigel D."/>
            <person name="Wright S.I."/>
        </authorList>
    </citation>
    <scope>NUCLEOTIDE SEQUENCE [LARGE SCALE GENOMIC DNA]</scope>
    <source>
        <strain evidence="10">cv. Monte Gargano</strain>
    </source>
</reference>
<comment type="similarity">
    <text evidence="1">Belongs to the replication factor A protein 1 family.</text>
</comment>
<feature type="domain" description="Replication factor A C-terminal" evidence="8">
    <location>
        <begin position="280"/>
        <end position="411"/>
    </location>
</feature>
<proteinExistence type="inferred from homology"/>
<keyword evidence="5" id="KW-0238">DNA-binding</keyword>
<keyword evidence="3" id="KW-0863">Zinc-finger</keyword>
<dbReference type="CDD" id="cd04480">
    <property type="entry name" value="RPA1_DBD_A_like"/>
    <property type="match status" value="1"/>
</dbReference>
<dbReference type="SUPFAM" id="SSF50249">
    <property type="entry name" value="Nucleic acid-binding proteins"/>
    <property type="match status" value="3"/>
</dbReference>
<dbReference type="PANTHER" id="PTHR47165:SF4">
    <property type="entry name" value="OS03G0429900 PROTEIN"/>
    <property type="match status" value="1"/>
</dbReference>
<feature type="non-terminal residue" evidence="9">
    <location>
        <position position="490"/>
    </location>
</feature>
<evidence type="ECO:0000256" key="6">
    <source>
        <dbReference type="SAM" id="MobiDB-lite"/>
    </source>
</evidence>
<evidence type="ECO:0000256" key="1">
    <source>
        <dbReference type="ARBA" id="ARBA00005690"/>
    </source>
</evidence>
<evidence type="ECO:0000256" key="3">
    <source>
        <dbReference type="ARBA" id="ARBA00022771"/>
    </source>
</evidence>
<accession>R0HTB9</accession>
<dbReference type="Pfam" id="PF08646">
    <property type="entry name" value="Rep_fac-A_C"/>
    <property type="match status" value="1"/>
</dbReference>
<feature type="region of interest" description="Disordered" evidence="6">
    <location>
        <begin position="456"/>
        <end position="490"/>
    </location>
</feature>
<gene>
    <name evidence="9" type="ORF">CARUB_v10024862mg</name>
</gene>
<dbReference type="InterPro" id="IPR003871">
    <property type="entry name" value="RFA1B/D_OB_1st"/>
</dbReference>
<dbReference type="CDD" id="cd04481">
    <property type="entry name" value="RPA1_DBD_B_like"/>
    <property type="match status" value="1"/>
</dbReference>
<dbReference type="InterPro" id="IPR012340">
    <property type="entry name" value="NA-bd_OB-fold"/>
</dbReference>
<feature type="domain" description="Replication protein A 70 kDa DNA-binding subunit B/D first OB fold" evidence="7">
    <location>
        <begin position="5"/>
        <end position="107"/>
    </location>
</feature>
<dbReference type="InterPro" id="IPR047192">
    <property type="entry name" value="Euk_RPA1_DBD_C"/>
</dbReference>
<dbReference type="InterPro" id="IPR013955">
    <property type="entry name" value="Rep_factor-A_C"/>
</dbReference>
<evidence type="ECO:0000256" key="5">
    <source>
        <dbReference type="ARBA" id="ARBA00023125"/>
    </source>
</evidence>
<evidence type="ECO:0000256" key="4">
    <source>
        <dbReference type="ARBA" id="ARBA00022833"/>
    </source>
</evidence>
<dbReference type="AlphaFoldDB" id="R0HTB9"/>
<keyword evidence="2" id="KW-0479">Metal-binding</keyword>
<dbReference type="EMBL" id="KB870808">
    <property type="protein sequence ID" value="EOA28640.1"/>
    <property type="molecule type" value="Genomic_DNA"/>
</dbReference>
<dbReference type="Proteomes" id="UP000029121">
    <property type="component" value="Unassembled WGS sequence"/>
</dbReference>
<dbReference type="PANTHER" id="PTHR47165">
    <property type="entry name" value="OS03G0429900 PROTEIN"/>
    <property type="match status" value="1"/>
</dbReference>
<evidence type="ECO:0000259" key="7">
    <source>
        <dbReference type="Pfam" id="PF02721"/>
    </source>
</evidence>
<keyword evidence="10" id="KW-1185">Reference proteome</keyword>
<evidence type="ECO:0000313" key="9">
    <source>
        <dbReference type="EMBL" id="EOA28640.1"/>
    </source>
</evidence>
<dbReference type="GO" id="GO:0008270">
    <property type="term" value="F:zinc ion binding"/>
    <property type="evidence" value="ECO:0007669"/>
    <property type="project" value="UniProtKB-KW"/>
</dbReference>
<dbReference type="GO" id="GO:0003677">
    <property type="term" value="F:DNA binding"/>
    <property type="evidence" value="ECO:0007669"/>
    <property type="project" value="UniProtKB-KW"/>
</dbReference>
<sequence>MSASFAYLRDVRPYKTAWRVQVKVLHSWRQYTNITGETLECIFADDQGAKIHATVKKDLVNRYVNNLDIGDWKFIENFQLTHAFGQFRTTSHLYKMAFINGTVVTTCAPVSDSNYLTLAKFESIQSGDHNSCMLIDVMGQVVNIGEIEMVEANNKPTNKIDFELRNEKDERMPCTLWGSFAERMYRACVEADGNMVVCLLRFAKIKIYKGIKSISNSFDASQLHVNPLFQEVDQFIQSLPEDGLTLTIRQNHKRLQLQSVKRDDGFNLSSDLQVGKARLLCTIYAVDTDWSWYYFEHRNCNKKVTPIHTGGNSVNSKESKPKFWCDNCKSVVTNVAPKYMLYAKVMDATGETKCLLFDSIAHDVIGESATAVLGGSLQEIENPEDLPDQLKNIVGKTFLFLVNVASENIFDGKDAYRVSKVLCKNGLLPEAASEASLEHVDPASIVSGDQLMLTYTDDTTDSSTPSSKRVYPHNSELSEQASTSKKMCTS</sequence>
<dbReference type="CDD" id="cd04476">
    <property type="entry name" value="RPA1_DBD_C"/>
    <property type="match status" value="1"/>
</dbReference>
<feature type="compositionally biased region" description="Polar residues" evidence="6">
    <location>
        <begin position="475"/>
        <end position="490"/>
    </location>
</feature>
<evidence type="ECO:0000256" key="2">
    <source>
        <dbReference type="ARBA" id="ARBA00022723"/>
    </source>
</evidence>
<evidence type="ECO:0008006" key="11">
    <source>
        <dbReference type="Google" id="ProtNLM"/>
    </source>
</evidence>
<dbReference type="Pfam" id="PF02721">
    <property type="entry name" value="DUF223"/>
    <property type="match status" value="1"/>
</dbReference>
<dbReference type="Gene3D" id="2.40.50.140">
    <property type="entry name" value="Nucleic acid-binding proteins"/>
    <property type="match status" value="3"/>
</dbReference>
<dbReference type="STRING" id="81985.R0HTB9"/>